<feature type="non-terminal residue" evidence="1">
    <location>
        <position position="1"/>
    </location>
</feature>
<accession>A0A0L7KXK4</accession>
<sequence>FLNTAYSADCITDRFSPTCSHSEDPQSVRLPAAADAQHPAAAVGRRHREHCQVLLADIAHLYDCQLRLMHNIQPLPSGVDIANTVKYFSQTFLIASESVTRNCNSPGVLKDVPRSPLEMIRDADNDADRMALYPNLDYKGLFNAISQLVDSAPHLQYGIQGCLLPFLEYDMIDNLPYLVAYCVAVFPVALHQEILNLLCYYILPFTITRKYAGQEEESQASQSLLECLMSMKQSVLKDVLCVIAYGTWGARLSAAKLLFYYWPPFDAKLFDRKGLLCKFSNDLVPFLCQRDQCPNAGSAEAAKVCYDHCISVTFASDTPPPLYLCIECANEIHRLRFKELDSMTFTGEYLFQNLIYSKLHIDDLKLKTGLDGVRK</sequence>
<dbReference type="AlphaFoldDB" id="A0A0L7KXK4"/>
<reference evidence="1 2" key="1">
    <citation type="journal article" date="2015" name="Genome Biol. Evol.">
        <title>The genome of winter moth (Operophtera brumata) provides a genomic perspective on sexual dimorphism and phenology.</title>
        <authorList>
            <person name="Derks M.F."/>
            <person name="Smit S."/>
            <person name="Salis L."/>
            <person name="Schijlen E."/>
            <person name="Bossers A."/>
            <person name="Mateman C."/>
            <person name="Pijl A.S."/>
            <person name="de Ridder D."/>
            <person name="Groenen M.A."/>
            <person name="Visser M.E."/>
            <person name="Megens H.J."/>
        </authorList>
    </citation>
    <scope>NUCLEOTIDE SEQUENCE [LARGE SCALE GENOMIC DNA]</scope>
    <source>
        <strain evidence="1">WM2013NL</strain>
        <tissue evidence="1">Head and thorax</tissue>
    </source>
</reference>
<dbReference type="Proteomes" id="UP000037510">
    <property type="component" value="Unassembled WGS sequence"/>
</dbReference>
<gene>
    <name evidence="1" type="ORF">OBRU01_18968</name>
</gene>
<protein>
    <submittedName>
        <fullName evidence="1">Uncharacterized protein</fullName>
    </submittedName>
</protein>
<organism evidence="1 2">
    <name type="scientific">Operophtera brumata</name>
    <name type="common">Winter moth</name>
    <name type="synonym">Phalaena brumata</name>
    <dbReference type="NCBI Taxonomy" id="104452"/>
    <lineage>
        <taxon>Eukaryota</taxon>
        <taxon>Metazoa</taxon>
        <taxon>Ecdysozoa</taxon>
        <taxon>Arthropoda</taxon>
        <taxon>Hexapoda</taxon>
        <taxon>Insecta</taxon>
        <taxon>Pterygota</taxon>
        <taxon>Neoptera</taxon>
        <taxon>Endopterygota</taxon>
        <taxon>Lepidoptera</taxon>
        <taxon>Glossata</taxon>
        <taxon>Ditrysia</taxon>
        <taxon>Geometroidea</taxon>
        <taxon>Geometridae</taxon>
        <taxon>Larentiinae</taxon>
        <taxon>Operophtera</taxon>
    </lineage>
</organism>
<proteinExistence type="predicted"/>
<dbReference type="EMBL" id="JTDY01004569">
    <property type="protein sequence ID" value="KOB67998.1"/>
    <property type="molecule type" value="Genomic_DNA"/>
</dbReference>
<keyword evidence="2" id="KW-1185">Reference proteome</keyword>
<evidence type="ECO:0000313" key="2">
    <source>
        <dbReference type="Proteomes" id="UP000037510"/>
    </source>
</evidence>
<dbReference type="Pfam" id="PF14776">
    <property type="entry name" value="UNC-79"/>
    <property type="match status" value="1"/>
</dbReference>
<dbReference type="PANTHER" id="PTHR21696">
    <property type="entry name" value="PROTEIN UNC-79 HOMOLOG"/>
    <property type="match status" value="1"/>
</dbReference>
<dbReference type="InterPro" id="IPR024855">
    <property type="entry name" value="UNC79"/>
</dbReference>
<comment type="caution">
    <text evidence="1">The sequence shown here is derived from an EMBL/GenBank/DDBJ whole genome shotgun (WGS) entry which is preliminary data.</text>
</comment>
<dbReference type="PANTHER" id="PTHR21696:SF2">
    <property type="entry name" value="PROTEIN UNC-79 HOMOLOG"/>
    <property type="match status" value="1"/>
</dbReference>
<dbReference type="STRING" id="104452.A0A0L7KXK4"/>
<name>A0A0L7KXK4_OPEBR</name>
<feature type="non-terminal residue" evidence="1">
    <location>
        <position position="375"/>
    </location>
</feature>
<evidence type="ECO:0000313" key="1">
    <source>
        <dbReference type="EMBL" id="KOB67998.1"/>
    </source>
</evidence>